<reference evidence="7" key="1">
    <citation type="journal article" date="2019" name="Int. J. Syst. Evol. Microbiol.">
        <title>The Global Catalogue of Microorganisms (GCM) 10K type strain sequencing project: providing services to taxonomists for standard genome sequencing and annotation.</title>
        <authorList>
            <consortium name="The Broad Institute Genomics Platform"/>
            <consortium name="The Broad Institute Genome Sequencing Center for Infectious Disease"/>
            <person name="Wu L."/>
            <person name="Ma J."/>
        </authorList>
    </citation>
    <scope>NUCLEOTIDE SEQUENCE [LARGE SCALE GENOMIC DNA]</scope>
    <source>
        <strain evidence="7">JCM 6922</strain>
    </source>
</reference>
<name>A0ABP5X8D4_9ACTN</name>
<keyword evidence="1" id="KW-0805">Transcription regulation</keyword>
<evidence type="ECO:0000259" key="5">
    <source>
        <dbReference type="PROSITE" id="PS50977"/>
    </source>
</evidence>
<dbReference type="PRINTS" id="PR00455">
    <property type="entry name" value="HTHTETR"/>
</dbReference>
<dbReference type="SUPFAM" id="SSF46689">
    <property type="entry name" value="Homeodomain-like"/>
    <property type="match status" value="1"/>
</dbReference>
<gene>
    <name evidence="6" type="ORF">GCM10010421_45630</name>
</gene>
<dbReference type="SUPFAM" id="SSF48498">
    <property type="entry name" value="Tetracyclin repressor-like, C-terminal domain"/>
    <property type="match status" value="1"/>
</dbReference>
<dbReference type="PANTHER" id="PTHR30055:SF234">
    <property type="entry name" value="HTH-TYPE TRANSCRIPTIONAL REGULATOR BETI"/>
    <property type="match status" value="1"/>
</dbReference>
<dbReference type="PROSITE" id="PS50977">
    <property type="entry name" value="HTH_TETR_2"/>
    <property type="match status" value="1"/>
</dbReference>
<evidence type="ECO:0000313" key="6">
    <source>
        <dbReference type="EMBL" id="GAA2448421.1"/>
    </source>
</evidence>
<dbReference type="NCBIfam" id="NF041196">
    <property type="entry name" value="ScbR_bind_reg"/>
    <property type="match status" value="1"/>
</dbReference>
<proteinExistence type="predicted"/>
<dbReference type="InterPro" id="IPR054126">
    <property type="entry name" value="CprB_TetR_C"/>
</dbReference>
<keyword evidence="2 4" id="KW-0238">DNA-binding</keyword>
<feature type="domain" description="HTH tetR-type" evidence="5">
    <location>
        <begin position="10"/>
        <end position="70"/>
    </location>
</feature>
<dbReference type="Gene3D" id="1.10.357.10">
    <property type="entry name" value="Tetracycline Repressor, domain 2"/>
    <property type="match status" value="1"/>
</dbReference>
<dbReference type="InterPro" id="IPR009057">
    <property type="entry name" value="Homeodomain-like_sf"/>
</dbReference>
<dbReference type="InterPro" id="IPR036271">
    <property type="entry name" value="Tet_transcr_reg_TetR-rel_C_sf"/>
</dbReference>
<organism evidence="6 7">
    <name type="scientific">Streptomyces glaucus</name>
    <dbReference type="NCBI Taxonomy" id="284029"/>
    <lineage>
        <taxon>Bacteria</taxon>
        <taxon>Bacillati</taxon>
        <taxon>Actinomycetota</taxon>
        <taxon>Actinomycetes</taxon>
        <taxon>Kitasatosporales</taxon>
        <taxon>Streptomycetaceae</taxon>
        <taxon>Streptomyces</taxon>
    </lineage>
</organism>
<dbReference type="EMBL" id="BAAATK010000033">
    <property type="protein sequence ID" value="GAA2448421.1"/>
    <property type="molecule type" value="Genomic_DNA"/>
</dbReference>
<dbReference type="InterPro" id="IPR050109">
    <property type="entry name" value="HTH-type_TetR-like_transc_reg"/>
</dbReference>
<sequence>MTELKQERAIRTRTRIIRAAAEEFDAHGFAGANVASIVERAGMTLGAMYFHFKSKEALAREVMNSQTEVIEPLLHSEGLQRLVDITLVWSYALRDDPLLRAGVRLAVEQGSFGLKDDSSFRRWERAMTECLEAAKKRGELLDEVEPALVAQFLVGACTGTQLDSQLSSGRSDLTERVVRMWRYLLPGIARRGAIAAIDLDPGRGRGA</sequence>
<evidence type="ECO:0000256" key="1">
    <source>
        <dbReference type="ARBA" id="ARBA00023015"/>
    </source>
</evidence>
<protein>
    <submittedName>
        <fullName evidence="6">ScbR family autoregulator-binding transcription factor</fullName>
    </submittedName>
</protein>
<dbReference type="PANTHER" id="PTHR30055">
    <property type="entry name" value="HTH-TYPE TRANSCRIPTIONAL REGULATOR RUTR"/>
    <property type="match status" value="1"/>
</dbReference>
<evidence type="ECO:0000256" key="2">
    <source>
        <dbReference type="ARBA" id="ARBA00023125"/>
    </source>
</evidence>
<dbReference type="InterPro" id="IPR047923">
    <property type="entry name" value="ArpA-like"/>
</dbReference>
<dbReference type="Pfam" id="PF21935">
    <property type="entry name" value="TetR_C_45"/>
    <property type="match status" value="1"/>
</dbReference>
<dbReference type="Pfam" id="PF00440">
    <property type="entry name" value="TetR_N"/>
    <property type="match status" value="1"/>
</dbReference>
<evidence type="ECO:0000256" key="4">
    <source>
        <dbReference type="PROSITE-ProRule" id="PRU00335"/>
    </source>
</evidence>
<feature type="DNA-binding region" description="H-T-H motif" evidence="4">
    <location>
        <begin position="33"/>
        <end position="52"/>
    </location>
</feature>
<accession>A0ABP5X8D4</accession>
<dbReference type="InterPro" id="IPR001647">
    <property type="entry name" value="HTH_TetR"/>
</dbReference>
<keyword evidence="3" id="KW-0804">Transcription</keyword>
<dbReference type="RefSeq" id="WP_344606424.1">
    <property type="nucleotide sequence ID" value="NZ_BAAATK010000033.1"/>
</dbReference>
<comment type="caution">
    <text evidence="6">The sequence shown here is derived from an EMBL/GenBank/DDBJ whole genome shotgun (WGS) entry which is preliminary data.</text>
</comment>
<dbReference type="Proteomes" id="UP001500460">
    <property type="component" value="Unassembled WGS sequence"/>
</dbReference>
<keyword evidence="7" id="KW-1185">Reference proteome</keyword>
<evidence type="ECO:0000313" key="7">
    <source>
        <dbReference type="Proteomes" id="UP001500460"/>
    </source>
</evidence>
<evidence type="ECO:0000256" key="3">
    <source>
        <dbReference type="ARBA" id="ARBA00023163"/>
    </source>
</evidence>